<organism evidence="4 5">
    <name type="scientific">Armillaria gallica</name>
    <name type="common">Bulbous honey fungus</name>
    <name type="synonym">Armillaria bulbosa</name>
    <dbReference type="NCBI Taxonomy" id="47427"/>
    <lineage>
        <taxon>Eukaryota</taxon>
        <taxon>Fungi</taxon>
        <taxon>Dikarya</taxon>
        <taxon>Basidiomycota</taxon>
        <taxon>Agaricomycotina</taxon>
        <taxon>Agaricomycetes</taxon>
        <taxon>Agaricomycetidae</taxon>
        <taxon>Agaricales</taxon>
        <taxon>Marasmiineae</taxon>
        <taxon>Physalacriaceae</taxon>
        <taxon>Armillaria</taxon>
    </lineage>
</organism>
<proteinExistence type="predicted"/>
<dbReference type="OMA" id="CHFDGCT"/>
<reference evidence="5" key="1">
    <citation type="journal article" date="2017" name="Nat. Ecol. Evol.">
        <title>Genome expansion and lineage-specific genetic innovations in the forest pathogenic fungi Armillaria.</title>
        <authorList>
            <person name="Sipos G."/>
            <person name="Prasanna A.N."/>
            <person name="Walter M.C."/>
            <person name="O'Connor E."/>
            <person name="Balint B."/>
            <person name="Krizsan K."/>
            <person name="Kiss B."/>
            <person name="Hess J."/>
            <person name="Varga T."/>
            <person name="Slot J."/>
            <person name="Riley R."/>
            <person name="Boka B."/>
            <person name="Rigling D."/>
            <person name="Barry K."/>
            <person name="Lee J."/>
            <person name="Mihaltcheva S."/>
            <person name="LaButti K."/>
            <person name="Lipzen A."/>
            <person name="Waldron R."/>
            <person name="Moloney N.M."/>
            <person name="Sperisen C."/>
            <person name="Kredics L."/>
            <person name="Vagvoelgyi C."/>
            <person name="Patrignani A."/>
            <person name="Fitzpatrick D."/>
            <person name="Nagy I."/>
            <person name="Doyle S."/>
            <person name="Anderson J.B."/>
            <person name="Grigoriev I.V."/>
            <person name="Gueldener U."/>
            <person name="Muensterkoetter M."/>
            <person name="Nagy L.G."/>
        </authorList>
    </citation>
    <scope>NUCLEOTIDE SEQUENCE [LARGE SCALE GENOMIC DNA]</scope>
    <source>
        <strain evidence="5">Ar21-2</strain>
    </source>
</reference>
<dbReference type="PROSITE" id="PS50157">
    <property type="entry name" value="ZINC_FINGER_C2H2_2"/>
    <property type="match status" value="1"/>
</dbReference>
<protein>
    <recommendedName>
        <fullName evidence="3">C2H2-type domain-containing protein</fullName>
    </recommendedName>
</protein>
<dbReference type="GO" id="GO:0008270">
    <property type="term" value="F:zinc ion binding"/>
    <property type="evidence" value="ECO:0007669"/>
    <property type="project" value="UniProtKB-KW"/>
</dbReference>
<evidence type="ECO:0000259" key="3">
    <source>
        <dbReference type="PROSITE" id="PS50157"/>
    </source>
</evidence>
<dbReference type="SUPFAM" id="SSF57667">
    <property type="entry name" value="beta-beta-alpha zinc fingers"/>
    <property type="match status" value="1"/>
</dbReference>
<dbReference type="PROSITE" id="PS00028">
    <property type="entry name" value="ZINC_FINGER_C2H2_1"/>
    <property type="match status" value="1"/>
</dbReference>
<dbReference type="InParanoid" id="A0A2H3EAH7"/>
<dbReference type="Gene3D" id="3.30.160.60">
    <property type="entry name" value="Classic Zinc Finger"/>
    <property type="match status" value="1"/>
</dbReference>
<keyword evidence="1" id="KW-0479">Metal-binding</keyword>
<evidence type="ECO:0000313" key="4">
    <source>
        <dbReference type="EMBL" id="PBL03341.1"/>
    </source>
</evidence>
<keyword evidence="5" id="KW-1185">Reference proteome</keyword>
<accession>A0A2H3EAH7</accession>
<evidence type="ECO:0000256" key="2">
    <source>
        <dbReference type="SAM" id="MobiDB-lite"/>
    </source>
</evidence>
<dbReference type="InterPro" id="IPR036236">
    <property type="entry name" value="Znf_C2H2_sf"/>
</dbReference>
<feature type="region of interest" description="Disordered" evidence="2">
    <location>
        <begin position="225"/>
        <end position="255"/>
    </location>
</feature>
<keyword evidence="1" id="KW-0863">Zinc-finger</keyword>
<evidence type="ECO:0000256" key="1">
    <source>
        <dbReference type="PROSITE-ProRule" id="PRU00042"/>
    </source>
</evidence>
<keyword evidence="1" id="KW-0862">Zinc</keyword>
<dbReference type="InterPro" id="IPR013087">
    <property type="entry name" value="Znf_C2H2_type"/>
</dbReference>
<dbReference type="EMBL" id="KZ293644">
    <property type="protein sequence ID" value="PBL03341.1"/>
    <property type="molecule type" value="Genomic_DNA"/>
</dbReference>
<gene>
    <name evidence="4" type="ORF">ARMGADRAFT_1004094</name>
</gene>
<feature type="domain" description="C2H2-type" evidence="3">
    <location>
        <begin position="263"/>
        <end position="292"/>
    </location>
</feature>
<dbReference type="OrthoDB" id="3437960at2759"/>
<sequence length="340" mass="37782">MNYTYVPPQIHISSPSESDGQCAFDESPLVETGLHGFPDISHDIWDQGITTGTGFEHDRSQYLTSPAGDEGMLFNDGASPYRYDYYLTPSNSLSPASPNIPLHTPEDIPYPLPPYSPVFQGSALFANSFQSLYISEQPSSPSSSITQPHNYSLQTSSTTFQNSLPTDFDQLCLLSPLSATDSVALSPSPTTSVYSLPDEEQNIGGGLDSLPGKRCTLPANAKRNLRSSPEHSVVGQHRKKINTAKKERAANGSEAKRIREQKFKCHFDGCTKTYTASHNFKDHLMSHRGKRLLCPHRDSGCREDYAQEVSLCRHHSNSHKDCTEHHRRADYVWASKEECQ</sequence>
<evidence type="ECO:0000313" key="5">
    <source>
        <dbReference type="Proteomes" id="UP000217790"/>
    </source>
</evidence>
<dbReference type="AlphaFoldDB" id="A0A2H3EAH7"/>
<dbReference type="Proteomes" id="UP000217790">
    <property type="component" value="Unassembled WGS sequence"/>
</dbReference>
<feature type="compositionally biased region" description="Basic and acidic residues" evidence="2">
    <location>
        <begin position="244"/>
        <end position="255"/>
    </location>
</feature>
<name>A0A2H3EAH7_ARMGA</name>